<dbReference type="EMBL" id="PXOH01000042">
    <property type="protein sequence ID" value="PSF31701.1"/>
    <property type="molecule type" value="Genomic_DNA"/>
</dbReference>
<gene>
    <name evidence="2" type="ORF">C7H19_22450</name>
</gene>
<feature type="coiled-coil region" evidence="1">
    <location>
        <begin position="72"/>
        <end position="106"/>
    </location>
</feature>
<evidence type="ECO:0000313" key="2">
    <source>
        <dbReference type="EMBL" id="PSF31701.1"/>
    </source>
</evidence>
<dbReference type="RefSeq" id="WP_106459150.1">
    <property type="nucleotide sequence ID" value="NZ_PXOH01000042.1"/>
</dbReference>
<name>A0A2T1LS26_9CHRO</name>
<evidence type="ECO:0000313" key="3">
    <source>
        <dbReference type="Proteomes" id="UP000239001"/>
    </source>
</evidence>
<keyword evidence="3" id="KW-1185">Reference proteome</keyword>
<sequence>MTNFSDTVIYTLGQLLNIVDEADKAQDELDELEEYLIEVVEKIESETLILKQQAEALATQAQTIIINVQEQTQITENNINNTQLKLNNLQQQYQENQENTKNALVLFSENIEISQAELLEVLSSSNYSFEELLDKTQIAEVELESALIKSDDFLTNVIVNMLKNSLQEAEHQGTDLEELIQQESIDSIQQKTNNLKLFLEEVGEKIKEKTTLFEFLKNTSENDLFNLLNEYDHDFKKLVNQLIANSKDKQIQIEERNNILLSIFKNLNETYADTKEQTAKFMALLQKLEKRMMS</sequence>
<dbReference type="AlphaFoldDB" id="A0A2T1LS26"/>
<reference evidence="2 3" key="2">
    <citation type="submission" date="2018-03" db="EMBL/GenBank/DDBJ databases">
        <authorList>
            <person name="Keele B.F."/>
        </authorList>
    </citation>
    <scope>NUCLEOTIDE SEQUENCE [LARGE SCALE GENOMIC DNA]</scope>
    <source>
        <strain evidence="2 3">CCALA 016</strain>
    </source>
</reference>
<organism evidence="2 3">
    <name type="scientific">Aphanothece hegewaldii CCALA 016</name>
    <dbReference type="NCBI Taxonomy" id="2107694"/>
    <lineage>
        <taxon>Bacteria</taxon>
        <taxon>Bacillati</taxon>
        <taxon>Cyanobacteriota</taxon>
        <taxon>Cyanophyceae</taxon>
        <taxon>Oscillatoriophycideae</taxon>
        <taxon>Chroococcales</taxon>
        <taxon>Aphanothecaceae</taxon>
        <taxon>Aphanothece</taxon>
    </lineage>
</organism>
<reference evidence="2 3" key="1">
    <citation type="submission" date="2018-03" db="EMBL/GenBank/DDBJ databases">
        <title>The ancient ancestry and fast evolution of plastids.</title>
        <authorList>
            <person name="Moore K.R."/>
            <person name="Magnabosco C."/>
            <person name="Momper L."/>
            <person name="Gold D.A."/>
            <person name="Bosak T."/>
            <person name="Fournier G.P."/>
        </authorList>
    </citation>
    <scope>NUCLEOTIDE SEQUENCE [LARGE SCALE GENOMIC DNA]</scope>
    <source>
        <strain evidence="2 3">CCALA 016</strain>
    </source>
</reference>
<feature type="coiled-coil region" evidence="1">
    <location>
        <begin position="15"/>
        <end position="42"/>
    </location>
</feature>
<dbReference type="Proteomes" id="UP000239001">
    <property type="component" value="Unassembled WGS sequence"/>
</dbReference>
<proteinExistence type="predicted"/>
<feature type="coiled-coil region" evidence="1">
    <location>
        <begin position="159"/>
        <end position="186"/>
    </location>
</feature>
<keyword evidence="1" id="KW-0175">Coiled coil</keyword>
<accession>A0A2T1LS26</accession>
<protein>
    <submittedName>
        <fullName evidence="2">Uncharacterized protein</fullName>
    </submittedName>
</protein>
<comment type="caution">
    <text evidence="2">The sequence shown here is derived from an EMBL/GenBank/DDBJ whole genome shotgun (WGS) entry which is preliminary data.</text>
</comment>
<evidence type="ECO:0000256" key="1">
    <source>
        <dbReference type="SAM" id="Coils"/>
    </source>
</evidence>